<gene>
    <name evidence="1" type="ORF">QOZ99_001760</name>
</gene>
<dbReference type="EMBL" id="JAUSVR010000004">
    <property type="protein sequence ID" value="MDQ0510872.1"/>
    <property type="molecule type" value="Genomic_DNA"/>
</dbReference>
<reference evidence="1 2" key="1">
    <citation type="submission" date="2023-07" db="EMBL/GenBank/DDBJ databases">
        <title>Genomic Encyclopedia of Type Strains, Phase IV (KMG-IV): sequencing the most valuable type-strain genomes for metagenomic binning, comparative biology and taxonomic classification.</title>
        <authorList>
            <person name="Goeker M."/>
        </authorList>
    </citation>
    <scope>NUCLEOTIDE SEQUENCE [LARGE SCALE GENOMIC DNA]</scope>
    <source>
        <strain evidence="1 2">DSM 15561</strain>
    </source>
</reference>
<comment type="caution">
    <text evidence="1">The sequence shown here is derived from an EMBL/GenBank/DDBJ whole genome shotgun (WGS) entry which is preliminary data.</text>
</comment>
<name>A0ABU0LQ96_9HYPH</name>
<dbReference type="InterPro" id="IPR009734">
    <property type="entry name" value="Myoviridae_GpU"/>
</dbReference>
<dbReference type="Proteomes" id="UP001235094">
    <property type="component" value="Unassembled WGS sequence"/>
</dbReference>
<dbReference type="RefSeq" id="WP_306889585.1">
    <property type="nucleotide sequence ID" value="NZ_JAUSVR010000004.1"/>
</dbReference>
<proteinExistence type="predicted"/>
<protein>
    <submittedName>
        <fullName evidence="1">Phage protein U</fullName>
    </submittedName>
</protein>
<organism evidence="1 2">
    <name type="scientific">Ancylobacter amanitiformis</name>
    <dbReference type="NCBI Taxonomy" id="217069"/>
    <lineage>
        <taxon>Bacteria</taxon>
        <taxon>Pseudomonadati</taxon>
        <taxon>Pseudomonadota</taxon>
        <taxon>Alphaproteobacteria</taxon>
        <taxon>Hyphomicrobiales</taxon>
        <taxon>Xanthobacteraceae</taxon>
        <taxon>Ancylobacter</taxon>
    </lineage>
</organism>
<keyword evidence="2" id="KW-1185">Reference proteome</keyword>
<evidence type="ECO:0000313" key="1">
    <source>
        <dbReference type="EMBL" id="MDQ0510872.1"/>
    </source>
</evidence>
<accession>A0ABU0LQ96</accession>
<sequence>MPVPMALGPFMFESLSFGFNGLKRDLDVQWASNQVLGSLDLLQWMGGSGDAVTIEGVIFPEEFGGLGTMEGLRAMSIGGAVLPLVSLAGNVYGLHVVTSVGEDQSYHDRYGMPRMNVFRIGLRRFAGGSFSPVSIAGALFGG</sequence>
<dbReference type="Pfam" id="PF06995">
    <property type="entry name" value="Phage_P2_GpU"/>
    <property type="match status" value="1"/>
</dbReference>
<evidence type="ECO:0000313" key="2">
    <source>
        <dbReference type="Proteomes" id="UP001235094"/>
    </source>
</evidence>